<dbReference type="GO" id="GO:0016787">
    <property type="term" value="F:hydrolase activity"/>
    <property type="evidence" value="ECO:0007669"/>
    <property type="project" value="UniProtKB-KW"/>
</dbReference>
<protein>
    <submittedName>
        <fullName evidence="3">Nicotinamidase-related amidase</fullName>
    </submittedName>
</protein>
<evidence type="ECO:0000313" key="4">
    <source>
        <dbReference type="Proteomes" id="UP000257004"/>
    </source>
</evidence>
<organism evidence="3 4">
    <name type="scientific">Flavobacterium cutihirudinis</name>
    <dbReference type="NCBI Taxonomy" id="1265740"/>
    <lineage>
        <taxon>Bacteria</taxon>
        <taxon>Pseudomonadati</taxon>
        <taxon>Bacteroidota</taxon>
        <taxon>Flavobacteriia</taxon>
        <taxon>Flavobacteriales</taxon>
        <taxon>Flavobacteriaceae</taxon>
        <taxon>Flavobacterium</taxon>
    </lineage>
</organism>
<dbReference type="PANTHER" id="PTHR43540">
    <property type="entry name" value="PEROXYUREIDOACRYLATE/UREIDOACRYLATE AMIDOHYDROLASE-RELATED"/>
    <property type="match status" value="1"/>
</dbReference>
<dbReference type="OrthoDB" id="9791276at2"/>
<sequence>METDLTSKTALILIDPFNDFLSEGGKLWETVKQTVIENNVVPNLIKLVAECRKNNIQIIYAPHRKTQKGDYLNWKFLSPSHLGSLKLSLFEKDSWGGEFHPDLQPEEGDLIAQNHWTASGFANTDLDFLLKEHGITHIVLAGMRANTCIDSTARYGVELGYHVTLIKDGIGAFNWDEIKATVETNFPNYGHSLLTTDDFISNLKDEKI</sequence>
<dbReference type="Gene3D" id="3.40.50.850">
    <property type="entry name" value="Isochorismatase-like"/>
    <property type="match status" value="1"/>
</dbReference>
<evidence type="ECO:0000313" key="3">
    <source>
        <dbReference type="EMBL" id="RED22691.1"/>
    </source>
</evidence>
<comment type="caution">
    <text evidence="3">The sequence shown here is derived from an EMBL/GenBank/DDBJ whole genome shotgun (WGS) entry which is preliminary data.</text>
</comment>
<keyword evidence="1" id="KW-0378">Hydrolase</keyword>
<gene>
    <name evidence="3" type="ORF">BD847_3321</name>
</gene>
<dbReference type="AlphaFoldDB" id="A0A3D9FQK9"/>
<dbReference type="EMBL" id="QRDQ01000010">
    <property type="protein sequence ID" value="RED22691.1"/>
    <property type="molecule type" value="Genomic_DNA"/>
</dbReference>
<dbReference type="Proteomes" id="UP000257004">
    <property type="component" value="Unassembled WGS sequence"/>
</dbReference>
<dbReference type="PANTHER" id="PTHR43540:SF16">
    <property type="entry name" value="ISOCHORISMATASE-LIKE DOMAIN-CONTAINING PROTEIN"/>
    <property type="match status" value="1"/>
</dbReference>
<dbReference type="InterPro" id="IPR036380">
    <property type="entry name" value="Isochorismatase-like_sf"/>
</dbReference>
<name>A0A3D9FQK9_9FLAO</name>
<feature type="domain" description="Isochorismatase-like" evidence="2">
    <location>
        <begin position="9"/>
        <end position="186"/>
    </location>
</feature>
<evidence type="ECO:0000259" key="2">
    <source>
        <dbReference type="Pfam" id="PF00857"/>
    </source>
</evidence>
<accession>A0A3D9FQK9</accession>
<keyword evidence="4" id="KW-1185">Reference proteome</keyword>
<dbReference type="InterPro" id="IPR000868">
    <property type="entry name" value="Isochorismatase-like_dom"/>
</dbReference>
<evidence type="ECO:0000256" key="1">
    <source>
        <dbReference type="ARBA" id="ARBA00022801"/>
    </source>
</evidence>
<proteinExistence type="predicted"/>
<reference evidence="3 4" key="1">
    <citation type="submission" date="2018-07" db="EMBL/GenBank/DDBJ databases">
        <title>Genomic Encyclopedia of Archaeal and Bacterial Type Strains, Phase II (KMG-II): from individual species to whole genera.</title>
        <authorList>
            <person name="Goeker M."/>
        </authorList>
    </citation>
    <scope>NUCLEOTIDE SEQUENCE [LARGE SCALE GENOMIC DNA]</scope>
    <source>
        <strain evidence="3 4">DSM 25795</strain>
    </source>
</reference>
<dbReference type="SUPFAM" id="SSF52499">
    <property type="entry name" value="Isochorismatase-like hydrolases"/>
    <property type="match status" value="1"/>
</dbReference>
<dbReference type="CDD" id="cd00431">
    <property type="entry name" value="cysteine_hydrolases"/>
    <property type="match status" value="1"/>
</dbReference>
<dbReference type="InterPro" id="IPR050272">
    <property type="entry name" value="Isochorismatase-like_hydrls"/>
</dbReference>
<dbReference type="RefSeq" id="WP_115889300.1">
    <property type="nucleotide sequence ID" value="NZ_QRDQ01000010.1"/>
</dbReference>
<dbReference type="Pfam" id="PF00857">
    <property type="entry name" value="Isochorismatase"/>
    <property type="match status" value="1"/>
</dbReference>